<dbReference type="GO" id="GO:0003700">
    <property type="term" value="F:DNA-binding transcription factor activity"/>
    <property type="evidence" value="ECO:0007669"/>
    <property type="project" value="TreeGrafter"/>
</dbReference>
<proteinExistence type="predicted"/>
<dbReference type="RefSeq" id="WP_157396863.1">
    <property type="nucleotide sequence ID" value="NZ_WSEL01000003.1"/>
</dbReference>
<keyword evidence="2" id="KW-0238">DNA-binding</keyword>
<dbReference type="PANTHER" id="PTHR30136:SF24">
    <property type="entry name" value="HTH-TYPE TRANSCRIPTIONAL REPRESSOR ALLR"/>
    <property type="match status" value="1"/>
</dbReference>
<dbReference type="InterPro" id="IPR036388">
    <property type="entry name" value="WH-like_DNA-bd_sf"/>
</dbReference>
<accession>A0A6N8IPI5</accession>
<gene>
    <name evidence="6" type="ORF">GON04_05060</name>
</gene>
<protein>
    <submittedName>
        <fullName evidence="6">Helix-turn-helix domain-containing protein</fullName>
    </submittedName>
</protein>
<dbReference type="GO" id="GO:0045892">
    <property type="term" value="P:negative regulation of DNA-templated transcription"/>
    <property type="evidence" value="ECO:0007669"/>
    <property type="project" value="TreeGrafter"/>
</dbReference>
<name>A0A6N8IPI5_9BURK</name>
<evidence type="ECO:0000313" key="7">
    <source>
        <dbReference type="Proteomes" id="UP000469385"/>
    </source>
</evidence>
<comment type="caution">
    <text evidence="6">The sequence shown here is derived from an EMBL/GenBank/DDBJ whole genome shotgun (WGS) entry which is preliminary data.</text>
</comment>
<dbReference type="SMART" id="SM00346">
    <property type="entry name" value="HTH_ICLR"/>
    <property type="match status" value="1"/>
</dbReference>
<dbReference type="InterPro" id="IPR014757">
    <property type="entry name" value="Tscrpt_reg_IclR_C"/>
</dbReference>
<evidence type="ECO:0000313" key="6">
    <source>
        <dbReference type="EMBL" id="MVQ28799.1"/>
    </source>
</evidence>
<feature type="domain" description="HTH iclR-type" evidence="4">
    <location>
        <begin position="19"/>
        <end position="80"/>
    </location>
</feature>
<dbReference type="Pfam" id="PF01614">
    <property type="entry name" value="IclR_C"/>
    <property type="match status" value="1"/>
</dbReference>
<dbReference type="InterPro" id="IPR005471">
    <property type="entry name" value="Tscrpt_reg_IclR_N"/>
</dbReference>
<evidence type="ECO:0000256" key="3">
    <source>
        <dbReference type="ARBA" id="ARBA00023163"/>
    </source>
</evidence>
<keyword evidence="7" id="KW-1185">Reference proteome</keyword>
<dbReference type="InterPro" id="IPR036390">
    <property type="entry name" value="WH_DNA-bd_sf"/>
</dbReference>
<keyword evidence="1" id="KW-0805">Transcription regulation</keyword>
<dbReference type="SUPFAM" id="SSF55781">
    <property type="entry name" value="GAF domain-like"/>
    <property type="match status" value="1"/>
</dbReference>
<evidence type="ECO:0000259" key="4">
    <source>
        <dbReference type="PROSITE" id="PS51077"/>
    </source>
</evidence>
<dbReference type="GO" id="GO:0003677">
    <property type="term" value="F:DNA binding"/>
    <property type="evidence" value="ECO:0007669"/>
    <property type="project" value="UniProtKB-KW"/>
</dbReference>
<reference evidence="6 7" key="1">
    <citation type="submission" date="2019-12" db="EMBL/GenBank/DDBJ databases">
        <authorList>
            <person name="Huq M.A."/>
        </authorList>
    </citation>
    <scope>NUCLEOTIDE SEQUENCE [LARGE SCALE GENOMIC DNA]</scope>
    <source>
        <strain evidence="6 7">MAH-25</strain>
    </source>
</reference>
<sequence>MELQDHVDDDLPAGADESASSIAKAVDVLALFGPSTSTLRVEHIAARLGYTRSTAYRYVRELCAAGLLASRPEGRYSLGPRIVELERLLRITDPLYQAGATVLAPLRADDCVYQLQELSREDQVLCIYKKGPDELRYEGKSYVLNRERGLPFPLFRGAGSLALLAHLSPERIRRTYLSSADQIARAGLGRSWDDFRAAMATVRKRGYALSRRADAKHLVGIAVPILLGAERRVIGSLDYVIARGDLDEAAASELASTMAAVAADIAREYERISRNTET</sequence>
<dbReference type="InterPro" id="IPR050707">
    <property type="entry name" value="HTH_MetabolicPath_Reg"/>
</dbReference>
<dbReference type="AlphaFoldDB" id="A0A6N8IPI5"/>
<dbReference type="SUPFAM" id="SSF46785">
    <property type="entry name" value="Winged helix' DNA-binding domain"/>
    <property type="match status" value="1"/>
</dbReference>
<dbReference type="EMBL" id="WSEL01000003">
    <property type="protein sequence ID" value="MVQ28799.1"/>
    <property type="molecule type" value="Genomic_DNA"/>
</dbReference>
<evidence type="ECO:0000256" key="1">
    <source>
        <dbReference type="ARBA" id="ARBA00023015"/>
    </source>
</evidence>
<dbReference type="InterPro" id="IPR029016">
    <property type="entry name" value="GAF-like_dom_sf"/>
</dbReference>
<dbReference type="PANTHER" id="PTHR30136">
    <property type="entry name" value="HELIX-TURN-HELIX TRANSCRIPTIONAL REGULATOR, ICLR FAMILY"/>
    <property type="match status" value="1"/>
</dbReference>
<dbReference type="Gene3D" id="3.30.450.40">
    <property type="match status" value="1"/>
</dbReference>
<dbReference type="Proteomes" id="UP000469385">
    <property type="component" value="Unassembled WGS sequence"/>
</dbReference>
<dbReference type="PROSITE" id="PS51078">
    <property type="entry name" value="ICLR_ED"/>
    <property type="match status" value="1"/>
</dbReference>
<keyword evidence="3" id="KW-0804">Transcription</keyword>
<organism evidence="6 7">
    <name type="scientific">Ramlibacter pinisoli</name>
    <dbReference type="NCBI Taxonomy" id="2682844"/>
    <lineage>
        <taxon>Bacteria</taxon>
        <taxon>Pseudomonadati</taxon>
        <taxon>Pseudomonadota</taxon>
        <taxon>Betaproteobacteria</taxon>
        <taxon>Burkholderiales</taxon>
        <taxon>Comamonadaceae</taxon>
        <taxon>Ramlibacter</taxon>
    </lineage>
</organism>
<dbReference type="PROSITE" id="PS51077">
    <property type="entry name" value="HTH_ICLR"/>
    <property type="match status" value="1"/>
</dbReference>
<feature type="domain" description="IclR-ED" evidence="5">
    <location>
        <begin position="81"/>
        <end position="271"/>
    </location>
</feature>
<dbReference type="Gene3D" id="1.10.10.10">
    <property type="entry name" value="Winged helix-like DNA-binding domain superfamily/Winged helix DNA-binding domain"/>
    <property type="match status" value="1"/>
</dbReference>
<dbReference type="Pfam" id="PF09339">
    <property type="entry name" value="HTH_IclR"/>
    <property type="match status" value="1"/>
</dbReference>
<evidence type="ECO:0000259" key="5">
    <source>
        <dbReference type="PROSITE" id="PS51078"/>
    </source>
</evidence>
<evidence type="ECO:0000256" key="2">
    <source>
        <dbReference type="ARBA" id="ARBA00023125"/>
    </source>
</evidence>